<name>A0A914XXT6_9BILA</name>
<dbReference type="WBParaSite" id="PSU_v2.g11343.t1">
    <property type="protein sequence ID" value="PSU_v2.g11343.t1"/>
    <property type="gene ID" value="PSU_v2.g11343"/>
</dbReference>
<evidence type="ECO:0000313" key="1">
    <source>
        <dbReference type="Proteomes" id="UP000887577"/>
    </source>
</evidence>
<protein>
    <submittedName>
        <fullName evidence="2">CUB-like domain-containing protein</fullName>
    </submittedName>
</protein>
<sequence length="681" mass="76247">MWIAMLNGQTNLISFYGSQNTSNILQIPHYSSNSDILTYTTFNGSLFVKIDETFSAQSWTAFQAAVVSFSILTTDKCPLSTQTFDFNANPDLIVPIVSEWKKDKASFYVSKFCHWVFKINSGQQLKIVVKTVKPSSDFILSLYADNKIIKNNSSDAGFFLLVSAFTPSKITIPSGCRTPNTTGLTTVFTNIDYNSGYQPYQHCENNFSIPANSEVSLVITQPFYEACCDILSIKYGGITNQISWSNGIPAVYKLNHNIGEAKLVFDSDGNNQQAGYLAVLETYECVCGPQKTVVQCGGQTGVFPTANGLYYCDNMNCNYQILQNSSCPNSYISVFVSHYLRPQIDHLTLKSNGQFNRDFTNNTKYISPAYISDTYYYSVSKNNVTLDFTSGQSGDNISTDTKIWSVYVKTISTPKFINITLDQNKSKHVQWLADMSENDALRVCAKTGTLEIFVTYDKFPSLYHFALYDSDDLNNFVGFDVVLLNTYTVLFRIHEENTKNCQNPNNVFQMFASQHTPETQYDISVKSTDSGECEMIILAFVFSLPRVWISNITATSNAKYTFKNTVDDKNLFDIDASEASEWQSFGIYTQALSIIAPSSSGIAVHLTNADQNLAWITVISKGTQKGVMSYNNNLQQTYDTLKLYQAINYEPNDIAITANFVVKEILGNPNILIEFNGENQT</sequence>
<dbReference type="SUPFAM" id="SSF49854">
    <property type="entry name" value="Spermadhesin, CUB domain"/>
    <property type="match status" value="1"/>
</dbReference>
<dbReference type="Proteomes" id="UP000887577">
    <property type="component" value="Unplaced"/>
</dbReference>
<dbReference type="InterPro" id="IPR035914">
    <property type="entry name" value="Sperma_CUB_dom_sf"/>
</dbReference>
<accession>A0A914XXT6</accession>
<proteinExistence type="predicted"/>
<keyword evidence="1" id="KW-1185">Reference proteome</keyword>
<reference evidence="2" key="1">
    <citation type="submission" date="2022-11" db="UniProtKB">
        <authorList>
            <consortium name="WormBaseParasite"/>
        </authorList>
    </citation>
    <scope>IDENTIFICATION</scope>
</reference>
<evidence type="ECO:0000313" key="2">
    <source>
        <dbReference type="WBParaSite" id="PSU_v2.g11343.t1"/>
    </source>
</evidence>
<dbReference type="AlphaFoldDB" id="A0A914XXT6"/>
<organism evidence="1 2">
    <name type="scientific">Panagrolaimus superbus</name>
    <dbReference type="NCBI Taxonomy" id="310955"/>
    <lineage>
        <taxon>Eukaryota</taxon>
        <taxon>Metazoa</taxon>
        <taxon>Ecdysozoa</taxon>
        <taxon>Nematoda</taxon>
        <taxon>Chromadorea</taxon>
        <taxon>Rhabditida</taxon>
        <taxon>Tylenchina</taxon>
        <taxon>Panagrolaimomorpha</taxon>
        <taxon>Panagrolaimoidea</taxon>
        <taxon>Panagrolaimidae</taxon>
        <taxon>Panagrolaimus</taxon>
    </lineage>
</organism>